<evidence type="ECO:0000313" key="3">
    <source>
        <dbReference type="Proteomes" id="UP001152803"/>
    </source>
</evidence>
<evidence type="ECO:0000259" key="1">
    <source>
        <dbReference type="Pfam" id="PF24536"/>
    </source>
</evidence>
<gene>
    <name evidence="2" type="ORF">COCON_G00136140</name>
</gene>
<dbReference type="AlphaFoldDB" id="A0A9Q1DET3"/>
<keyword evidence="3" id="KW-1185">Reference proteome</keyword>
<dbReference type="PANTHER" id="PTHR16165:SF3">
    <property type="entry name" value="NXPE FAMILY MEMBER 1"/>
    <property type="match status" value="1"/>
</dbReference>
<dbReference type="PANTHER" id="PTHR16165">
    <property type="entry name" value="NXPE FAMILY MEMBER"/>
    <property type="match status" value="1"/>
</dbReference>
<organism evidence="2 3">
    <name type="scientific">Conger conger</name>
    <name type="common">Conger eel</name>
    <name type="synonym">Muraena conger</name>
    <dbReference type="NCBI Taxonomy" id="82655"/>
    <lineage>
        <taxon>Eukaryota</taxon>
        <taxon>Metazoa</taxon>
        <taxon>Chordata</taxon>
        <taxon>Craniata</taxon>
        <taxon>Vertebrata</taxon>
        <taxon>Euteleostomi</taxon>
        <taxon>Actinopterygii</taxon>
        <taxon>Neopterygii</taxon>
        <taxon>Teleostei</taxon>
        <taxon>Anguilliformes</taxon>
        <taxon>Congridae</taxon>
        <taxon>Conger</taxon>
    </lineage>
</organism>
<protein>
    <recommendedName>
        <fullName evidence="1">NXPE C-terminal domain-containing protein</fullName>
    </recommendedName>
</protein>
<dbReference type="Proteomes" id="UP001152803">
    <property type="component" value="Unassembled WGS sequence"/>
</dbReference>
<reference evidence="2" key="1">
    <citation type="journal article" date="2023" name="Science">
        <title>Genome structures resolve the early diversification of teleost fishes.</title>
        <authorList>
            <person name="Parey E."/>
            <person name="Louis A."/>
            <person name="Montfort J."/>
            <person name="Bouchez O."/>
            <person name="Roques C."/>
            <person name="Iampietro C."/>
            <person name="Lluch J."/>
            <person name="Castinel A."/>
            <person name="Donnadieu C."/>
            <person name="Desvignes T."/>
            <person name="Floi Bucao C."/>
            <person name="Jouanno E."/>
            <person name="Wen M."/>
            <person name="Mejri S."/>
            <person name="Dirks R."/>
            <person name="Jansen H."/>
            <person name="Henkel C."/>
            <person name="Chen W.J."/>
            <person name="Zahm M."/>
            <person name="Cabau C."/>
            <person name="Klopp C."/>
            <person name="Thompson A.W."/>
            <person name="Robinson-Rechavi M."/>
            <person name="Braasch I."/>
            <person name="Lecointre G."/>
            <person name="Bobe J."/>
            <person name="Postlethwait J.H."/>
            <person name="Berthelot C."/>
            <person name="Roest Crollius H."/>
            <person name="Guiguen Y."/>
        </authorList>
    </citation>
    <scope>NUCLEOTIDE SEQUENCE</scope>
    <source>
        <strain evidence="2">Concon-B</strain>
    </source>
</reference>
<dbReference type="EMBL" id="JAFJMO010000009">
    <property type="protein sequence ID" value="KAJ8268442.1"/>
    <property type="molecule type" value="Genomic_DNA"/>
</dbReference>
<proteinExistence type="predicted"/>
<name>A0A9Q1DET3_CONCO</name>
<dbReference type="InterPro" id="IPR057106">
    <property type="entry name" value="NXPE4_C"/>
</dbReference>
<sequence length="167" mass="18592">KNTGIQIRNIFKPVTVLGCTGAHRPTEKCVTGMNSPFPGGFYHLNQWSSSFCQTLPFLSEDAITKCLKGKTLYLLGDSTVRQWIEYLGRKLKGLKLIKNGAESRVAFDAHSNITVRWNQAQRKVFEDMKVAIVDAWDMTVAANSFAVHPNAVIVSNELAVALSFFCH</sequence>
<dbReference type="Pfam" id="PF24536">
    <property type="entry name" value="NXPE4_C"/>
    <property type="match status" value="1"/>
</dbReference>
<feature type="domain" description="NXPE C-terminal" evidence="1">
    <location>
        <begin position="47"/>
        <end position="119"/>
    </location>
</feature>
<evidence type="ECO:0000313" key="2">
    <source>
        <dbReference type="EMBL" id="KAJ8268442.1"/>
    </source>
</evidence>
<feature type="non-terminal residue" evidence="2">
    <location>
        <position position="1"/>
    </location>
</feature>
<dbReference type="OrthoDB" id="8950124at2759"/>
<comment type="caution">
    <text evidence="2">The sequence shown here is derived from an EMBL/GenBank/DDBJ whole genome shotgun (WGS) entry which is preliminary data.</text>
</comment>
<accession>A0A9Q1DET3</accession>